<sequence>RADAIADLENIQSQSFLNNLMEAKAKGATFGSLTEREGDRLIGYVKNLKTKQSEKQFRSNLSELKRLLLKSRANTARKFGIPEPIPDTPEAAPAQVTGEQGQSIDNILSELGVL</sequence>
<comment type="caution">
    <text evidence="2">The sequence shown here is derived from an EMBL/GenBank/DDBJ whole genome shotgun (WGS) entry which is preliminary data.</text>
</comment>
<organism evidence="2">
    <name type="scientific">marine sediment metagenome</name>
    <dbReference type="NCBI Taxonomy" id="412755"/>
    <lineage>
        <taxon>unclassified sequences</taxon>
        <taxon>metagenomes</taxon>
        <taxon>ecological metagenomes</taxon>
    </lineage>
</organism>
<evidence type="ECO:0000256" key="1">
    <source>
        <dbReference type="SAM" id="MobiDB-lite"/>
    </source>
</evidence>
<feature type="non-terminal residue" evidence="2">
    <location>
        <position position="1"/>
    </location>
</feature>
<feature type="region of interest" description="Disordered" evidence="1">
    <location>
        <begin position="78"/>
        <end position="101"/>
    </location>
</feature>
<gene>
    <name evidence="2" type="ORF">S01H1_13968</name>
</gene>
<protein>
    <submittedName>
        <fullName evidence="2">Uncharacterized protein</fullName>
    </submittedName>
</protein>
<dbReference type="AlphaFoldDB" id="X0SGX3"/>
<dbReference type="EMBL" id="BARS01007238">
    <property type="protein sequence ID" value="GAF80283.1"/>
    <property type="molecule type" value="Genomic_DNA"/>
</dbReference>
<accession>X0SGX3</accession>
<proteinExistence type="predicted"/>
<evidence type="ECO:0000313" key="2">
    <source>
        <dbReference type="EMBL" id="GAF80283.1"/>
    </source>
</evidence>
<name>X0SGX3_9ZZZZ</name>
<reference evidence="2" key="1">
    <citation type="journal article" date="2014" name="Front. Microbiol.">
        <title>High frequency of phylogenetically diverse reductive dehalogenase-homologous genes in deep subseafloor sedimentary metagenomes.</title>
        <authorList>
            <person name="Kawai M."/>
            <person name="Futagami T."/>
            <person name="Toyoda A."/>
            <person name="Takaki Y."/>
            <person name="Nishi S."/>
            <person name="Hori S."/>
            <person name="Arai W."/>
            <person name="Tsubouchi T."/>
            <person name="Morono Y."/>
            <person name="Uchiyama I."/>
            <person name="Ito T."/>
            <person name="Fujiyama A."/>
            <person name="Inagaki F."/>
            <person name="Takami H."/>
        </authorList>
    </citation>
    <scope>NUCLEOTIDE SEQUENCE</scope>
    <source>
        <strain evidence="2">Expedition CK06-06</strain>
    </source>
</reference>